<dbReference type="EMBL" id="JAMZDX010000004">
    <property type="protein sequence ID" value="MCP2311831.1"/>
    <property type="molecule type" value="Genomic_DNA"/>
</dbReference>
<feature type="compositionally biased region" description="Polar residues" evidence="1">
    <location>
        <begin position="1"/>
        <end position="12"/>
    </location>
</feature>
<evidence type="ECO:0000313" key="4">
    <source>
        <dbReference type="Proteomes" id="UP001206483"/>
    </source>
</evidence>
<feature type="region of interest" description="Disordered" evidence="1">
    <location>
        <begin position="145"/>
        <end position="171"/>
    </location>
</feature>
<name>A0ABT1J508_9ACTN</name>
<dbReference type="Proteomes" id="UP001206483">
    <property type="component" value="Unassembled WGS sequence"/>
</dbReference>
<feature type="compositionally biased region" description="Basic and acidic residues" evidence="1">
    <location>
        <begin position="28"/>
        <end position="39"/>
    </location>
</feature>
<feature type="region of interest" description="Disordered" evidence="1">
    <location>
        <begin position="1"/>
        <end position="57"/>
    </location>
</feature>
<reference evidence="3 4" key="1">
    <citation type="submission" date="2022-06" db="EMBL/GenBank/DDBJ databases">
        <title>Sequencing the genomes of 1000 actinobacteria strains.</title>
        <authorList>
            <person name="Klenk H.-P."/>
        </authorList>
    </citation>
    <scope>NUCLEOTIDE SEQUENCE [LARGE SCALE GENOMIC DNA]</scope>
    <source>
        <strain evidence="3 4">DSM 41656</strain>
    </source>
</reference>
<accession>A0ABT1J508</accession>
<feature type="transmembrane region" description="Helical" evidence="2">
    <location>
        <begin position="184"/>
        <end position="205"/>
    </location>
</feature>
<proteinExistence type="predicted"/>
<keyword evidence="2" id="KW-0812">Transmembrane</keyword>
<protein>
    <recommendedName>
        <fullName evidence="5">Helix-turn-helix protein</fullName>
    </recommendedName>
</protein>
<organism evidence="3 4">
    <name type="scientific">Kitasatospora paracochleata</name>
    <dbReference type="NCBI Taxonomy" id="58354"/>
    <lineage>
        <taxon>Bacteria</taxon>
        <taxon>Bacillati</taxon>
        <taxon>Actinomycetota</taxon>
        <taxon>Actinomycetes</taxon>
        <taxon>Kitasatosporales</taxon>
        <taxon>Streptomycetaceae</taxon>
        <taxon>Kitasatospora</taxon>
    </lineage>
</organism>
<dbReference type="RefSeq" id="WP_253800396.1">
    <property type="nucleotide sequence ID" value="NZ_BAAAUB010000080.1"/>
</dbReference>
<gene>
    <name evidence="3" type="ORF">FHR36_004994</name>
</gene>
<sequence>MTRQQTEQQSYDATRIDAKGVSGLPPAPDERAASRRTSVELEMQPAQTASGGTPGPDEADNAQEFIRQLRALRVWSGNPSLRELERRTSLPRSTLSGDLSHHRIRMPPLERVLILVSACGASAEEVASWKGAWQRIHLRQQQLAALSTSAPPATGRQPAASEGEPLTAEEPVRKAAGRGFLRRGLVWPSVWIGGVLALLLATITASDGTLTGVQPGSAHLGVAPATSRASYVTRLAGDANRSALGGDASGNNLLLKSRVAEGDTLVVVLMLTGTLVGRIDVRDTAGNRYRVVADTADADSDRLIVLVLLNAKALDSLDQIDLIWPTAKLSYVTVDEFRGVRDASSLLSGGQPASCAQGDLLFGAVGSSSDPTRALVGDWHPLPVVESGGHRLESAYRTVGRRDSCAATTGLEAAAFLRLR</sequence>
<keyword evidence="2" id="KW-0472">Membrane</keyword>
<comment type="caution">
    <text evidence="3">The sequence shown here is derived from an EMBL/GenBank/DDBJ whole genome shotgun (WGS) entry which is preliminary data.</text>
</comment>
<evidence type="ECO:0008006" key="5">
    <source>
        <dbReference type="Google" id="ProtNLM"/>
    </source>
</evidence>
<evidence type="ECO:0000313" key="3">
    <source>
        <dbReference type="EMBL" id="MCP2311831.1"/>
    </source>
</evidence>
<evidence type="ECO:0000256" key="2">
    <source>
        <dbReference type="SAM" id="Phobius"/>
    </source>
</evidence>
<keyword evidence="2" id="KW-1133">Transmembrane helix</keyword>
<keyword evidence="4" id="KW-1185">Reference proteome</keyword>
<evidence type="ECO:0000256" key="1">
    <source>
        <dbReference type="SAM" id="MobiDB-lite"/>
    </source>
</evidence>